<evidence type="ECO:0000256" key="6">
    <source>
        <dbReference type="ARBA" id="ARBA00022670"/>
    </source>
</evidence>
<comment type="similarity">
    <text evidence="14">Belongs to the transpeptidase family. MrdA subfamily.</text>
</comment>
<accession>A0ABN8E5P5</accession>
<comment type="function">
    <text evidence="14">Catalyzes cross-linking of the peptidoglycan cell wall.</text>
</comment>
<keyword evidence="18" id="KW-1185">Reference proteome</keyword>
<dbReference type="Gene3D" id="3.40.710.10">
    <property type="entry name" value="DD-peptidase/beta-lactamase superfamily"/>
    <property type="match status" value="1"/>
</dbReference>
<gene>
    <name evidence="17" type="primary">mrdA_1</name>
    <name evidence="14" type="synonym">mrdA</name>
    <name evidence="17" type="ORF">VMF7928_01821</name>
</gene>
<evidence type="ECO:0000259" key="16">
    <source>
        <dbReference type="Pfam" id="PF03717"/>
    </source>
</evidence>
<dbReference type="InterPro" id="IPR017790">
    <property type="entry name" value="Penicillin-binding_protein_2"/>
</dbReference>
<dbReference type="InterPro" id="IPR012338">
    <property type="entry name" value="Beta-lactam/transpept-like"/>
</dbReference>
<evidence type="ECO:0000256" key="2">
    <source>
        <dbReference type="ARBA" id="ARBA00004236"/>
    </source>
</evidence>
<dbReference type="InterPro" id="IPR050515">
    <property type="entry name" value="Beta-lactam/transpept"/>
</dbReference>
<keyword evidence="10 14" id="KW-0573">Peptidoglycan synthesis</keyword>
<evidence type="ECO:0000256" key="4">
    <source>
        <dbReference type="ARBA" id="ARBA00022519"/>
    </source>
</evidence>
<keyword evidence="9 14" id="KW-0133">Cell shape</keyword>
<dbReference type="Proteomes" id="UP000838748">
    <property type="component" value="Unassembled WGS sequence"/>
</dbReference>
<keyword evidence="11 14" id="KW-1133">Transmembrane helix</keyword>
<sequence>MLRKRSQIRDYKAEARLFKFRAIAAFIGIVFLLGLLVVNFYNLQISGYQDYQTRSNDNRIQIVPIAPTRGLIYDRNGVILAENRPVFDLEITPEEVENMDDTISGLRKILVITPDQVEDFKKELRRSRRFKSIPILTHLTPEQVAKFSVKQHSFPGVTVNASLTRYYPYGEMMTHTIGYVSRINDRDLQRLANEGKESNYQASRFIGKIGIERYYEDLLHGTAGYQEVEVNSRGRVIRRLKYVPPIPGKDIVLNLDIKLQEYVYKLLKGRRGSAVVLDPKDDGILAMVSSPSYDPNSFVRGISSRDFRDLLENKNRPLVNRATLGIYPPASTIKPFMAIAALKEGIITPRTSRNDPGYWRIPNSKTKKIYRDWKRWGHGVVNITKAIEESVDTFFYQVAYDMGIDDISRWMKLFGFGEYTGVDIHEESKANMPTRDWKQLRHKTPWYEGDTIPVGIGQGYWTATPIQIAKATSVLVNHGKVISPHLLRATIDSGESFDKQVLEKYPSSPNSINNVPERYWDIALHGMNLVNHGKTGTARHYFKNTKYVSGGKSGTAQVFGLGEDEDYNAEELAEHLRDHALFTAFAPYKDPRFIVTVVLENAGGGSSQGGSFVRKVLDYALLGDKNEVEK</sequence>
<feature type="active site" description="Acyl-ester intermediate" evidence="14">
    <location>
        <position position="331"/>
    </location>
</feature>
<dbReference type="InterPro" id="IPR005311">
    <property type="entry name" value="PBP_dimer"/>
</dbReference>
<evidence type="ECO:0000256" key="1">
    <source>
        <dbReference type="ARBA" id="ARBA00004167"/>
    </source>
</evidence>
<comment type="caution">
    <text evidence="17">The sequence shown here is derived from an EMBL/GenBank/DDBJ whole genome shotgun (WGS) entry which is preliminary data.</text>
</comment>
<reference evidence="17" key="1">
    <citation type="submission" date="2021-11" db="EMBL/GenBank/DDBJ databases">
        <authorList>
            <person name="Rodrigo-Torres L."/>
            <person name="Arahal R. D."/>
            <person name="Lucena T."/>
        </authorList>
    </citation>
    <scope>NUCLEOTIDE SEQUENCE</scope>
    <source>
        <strain evidence="17">CECT 7928</strain>
    </source>
</reference>
<protein>
    <recommendedName>
        <fullName evidence="14">Peptidoglycan D,D-transpeptidase MrdA</fullName>
        <ecNumber evidence="14">3.4.16.4</ecNumber>
    </recommendedName>
    <alternativeName>
        <fullName evidence="14">Penicillin-binding protein 2</fullName>
        <shortName evidence="14">PBP-2</shortName>
    </alternativeName>
</protein>
<evidence type="ECO:0000256" key="11">
    <source>
        <dbReference type="ARBA" id="ARBA00022989"/>
    </source>
</evidence>
<dbReference type="SUPFAM" id="SSF56601">
    <property type="entry name" value="beta-lactamase/transpeptidase-like"/>
    <property type="match status" value="1"/>
</dbReference>
<keyword evidence="4 14" id="KW-0997">Cell inner membrane</keyword>
<name>A0ABN8E5P5_9VIBR</name>
<evidence type="ECO:0000256" key="3">
    <source>
        <dbReference type="ARBA" id="ARBA00022475"/>
    </source>
</evidence>
<evidence type="ECO:0000256" key="13">
    <source>
        <dbReference type="ARBA" id="ARBA00023316"/>
    </source>
</evidence>
<keyword evidence="12 14" id="KW-0472">Membrane</keyword>
<evidence type="ECO:0000256" key="12">
    <source>
        <dbReference type="ARBA" id="ARBA00023136"/>
    </source>
</evidence>
<keyword evidence="3 14" id="KW-1003">Cell membrane</keyword>
<evidence type="ECO:0000256" key="5">
    <source>
        <dbReference type="ARBA" id="ARBA00022645"/>
    </source>
</evidence>
<evidence type="ECO:0000256" key="7">
    <source>
        <dbReference type="ARBA" id="ARBA00022692"/>
    </source>
</evidence>
<dbReference type="InterPro" id="IPR036138">
    <property type="entry name" value="PBP_dimer_sf"/>
</dbReference>
<keyword evidence="8 14" id="KW-0378">Hydrolase</keyword>
<dbReference type="SUPFAM" id="SSF56519">
    <property type="entry name" value="Penicillin binding protein dimerisation domain"/>
    <property type="match status" value="1"/>
</dbReference>
<dbReference type="Gene3D" id="3.30.1390.30">
    <property type="entry name" value="Penicillin-binding protein 2a, domain 3"/>
    <property type="match status" value="1"/>
</dbReference>
<evidence type="ECO:0000259" key="15">
    <source>
        <dbReference type="Pfam" id="PF00905"/>
    </source>
</evidence>
<evidence type="ECO:0000256" key="9">
    <source>
        <dbReference type="ARBA" id="ARBA00022960"/>
    </source>
</evidence>
<feature type="domain" description="Penicillin-binding protein transpeptidase" evidence="15">
    <location>
        <begin position="272"/>
        <end position="617"/>
    </location>
</feature>
<dbReference type="RefSeq" id="WP_237361148.1">
    <property type="nucleotide sequence ID" value="NZ_CAKLDM010000002.1"/>
</dbReference>
<dbReference type="Pfam" id="PF00905">
    <property type="entry name" value="Transpeptidase"/>
    <property type="match status" value="1"/>
</dbReference>
<feature type="transmembrane region" description="Helical" evidence="14">
    <location>
        <begin position="20"/>
        <end position="41"/>
    </location>
</feature>
<dbReference type="EMBL" id="CAKLDM010000002">
    <property type="protein sequence ID" value="CAH0538991.1"/>
    <property type="molecule type" value="Genomic_DNA"/>
</dbReference>
<dbReference type="NCBIfam" id="TIGR03423">
    <property type="entry name" value="pbp2_mrdA"/>
    <property type="match status" value="1"/>
</dbReference>
<comment type="pathway">
    <text evidence="14">Cell wall biogenesis; peptidoglycan biosynthesis.</text>
</comment>
<comment type="caution">
    <text evidence="14">Lacks conserved residue(s) required for the propagation of feature annotation.</text>
</comment>
<evidence type="ECO:0000256" key="8">
    <source>
        <dbReference type="ARBA" id="ARBA00022801"/>
    </source>
</evidence>
<evidence type="ECO:0000313" key="18">
    <source>
        <dbReference type="Proteomes" id="UP000838748"/>
    </source>
</evidence>
<dbReference type="PANTHER" id="PTHR30627">
    <property type="entry name" value="PEPTIDOGLYCAN D,D-TRANSPEPTIDASE"/>
    <property type="match status" value="1"/>
</dbReference>
<dbReference type="EC" id="3.4.16.4" evidence="14"/>
<evidence type="ECO:0000313" key="17">
    <source>
        <dbReference type="EMBL" id="CAH0538991.1"/>
    </source>
</evidence>
<keyword evidence="5 14" id="KW-0121">Carboxypeptidase</keyword>
<evidence type="ECO:0000256" key="14">
    <source>
        <dbReference type="HAMAP-Rule" id="MF_02081"/>
    </source>
</evidence>
<dbReference type="Pfam" id="PF03717">
    <property type="entry name" value="PBP_dimer"/>
    <property type="match status" value="1"/>
</dbReference>
<keyword evidence="13 14" id="KW-0961">Cell wall biogenesis/degradation</keyword>
<dbReference type="PANTHER" id="PTHR30627:SF2">
    <property type="entry name" value="PEPTIDOGLYCAN D,D-TRANSPEPTIDASE MRDA"/>
    <property type="match status" value="1"/>
</dbReference>
<comment type="subcellular location">
    <subcellularLocation>
        <location evidence="14">Cell inner membrane</location>
        <topology evidence="14">Single-pass membrane protein</topology>
    </subcellularLocation>
    <subcellularLocation>
        <location evidence="2">Cell membrane</location>
    </subcellularLocation>
    <subcellularLocation>
        <location evidence="1">Membrane</location>
        <topology evidence="1">Single-pass membrane protein</topology>
    </subcellularLocation>
</comment>
<organism evidence="17 18">
    <name type="scientific">Vibrio marisflavi CECT 7928</name>
    <dbReference type="NCBI Taxonomy" id="634439"/>
    <lineage>
        <taxon>Bacteria</taxon>
        <taxon>Pseudomonadati</taxon>
        <taxon>Pseudomonadota</taxon>
        <taxon>Gammaproteobacteria</taxon>
        <taxon>Vibrionales</taxon>
        <taxon>Vibrionaceae</taxon>
        <taxon>Vibrio</taxon>
    </lineage>
</organism>
<keyword evidence="6 14" id="KW-0645">Protease</keyword>
<evidence type="ECO:0000256" key="10">
    <source>
        <dbReference type="ARBA" id="ARBA00022984"/>
    </source>
</evidence>
<dbReference type="Gene3D" id="3.90.1310.10">
    <property type="entry name" value="Penicillin-binding protein 2a (Domain 2)"/>
    <property type="match status" value="1"/>
</dbReference>
<dbReference type="GO" id="GO:0009002">
    <property type="term" value="F:serine-type D-Ala-D-Ala carboxypeptidase activity"/>
    <property type="evidence" value="ECO:0007669"/>
    <property type="project" value="UniProtKB-EC"/>
</dbReference>
<dbReference type="InterPro" id="IPR001460">
    <property type="entry name" value="PCN-bd_Tpept"/>
</dbReference>
<feature type="domain" description="Penicillin-binding protein dimerisation" evidence="16">
    <location>
        <begin position="65"/>
        <end position="240"/>
    </location>
</feature>
<proteinExistence type="inferred from homology"/>
<keyword evidence="7 14" id="KW-0812">Transmembrane</keyword>
<comment type="catalytic activity">
    <reaction evidence="14">
        <text>Preferential cleavage: (Ac)2-L-Lys-D-Ala-|-D-Ala. Also transpeptidation of peptidyl-alanyl moieties that are N-acyl substituents of D-alanine.</text>
        <dbReference type="EC" id="3.4.16.4"/>
    </reaction>
</comment>
<dbReference type="HAMAP" id="MF_02081">
    <property type="entry name" value="MrdA_transpept"/>
    <property type="match status" value="1"/>
</dbReference>